<evidence type="ECO:0000313" key="11">
    <source>
        <dbReference type="Proteomes" id="UP000800041"/>
    </source>
</evidence>
<dbReference type="UniPathway" id="UPA00545">
    <property type="reaction ID" value="UER00823"/>
</dbReference>
<evidence type="ECO:0000256" key="2">
    <source>
        <dbReference type="ARBA" id="ARBA00008891"/>
    </source>
</evidence>
<evidence type="ECO:0000256" key="1">
    <source>
        <dbReference type="ARBA" id="ARBA00005184"/>
    </source>
</evidence>
<reference evidence="10" key="1">
    <citation type="journal article" date="2020" name="Stud. Mycol.">
        <title>101 Dothideomycetes genomes: a test case for predicting lifestyles and emergence of pathogens.</title>
        <authorList>
            <person name="Haridas S."/>
            <person name="Albert R."/>
            <person name="Binder M."/>
            <person name="Bloem J."/>
            <person name="Labutti K."/>
            <person name="Salamov A."/>
            <person name="Andreopoulos B."/>
            <person name="Baker S."/>
            <person name="Barry K."/>
            <person name="Bills G."/>
            <person name="Bluhm B."/>
            <person name="Cannon C."/>
            <person name="Castanera R."/>
            <person name="Culley D."/>
            <person name="Daum C."/>
            <person name="Ezra D."/>
            <person name="Gonzalez J."/>
            <person name="Henrissat B."/>
            <person name="Kuo A."/>
            <person name="Liang C."/>
            <person name="Lipzen A."/>
            <person name="Lutzoni F."/>
            <person name="Magnuson J."/>
            <person name="Mondo S."/>
            <person name="Nolan M."/>
            <person name="Ohm R."/>
            <person name="Pangilinan J."/>
            <person name="Park H.-J."/>
            <person name="Ramirez L."/>
            <person name="Alfaro M."/>
            <person name="Sun H."/>
            <person name="Tritt A."/>
            <person name="Yoshinaga Y."/>
            <person name="Zwiers L.-H."/>
            <person name="Turgeon B."/>
            <person name="Goodwin S."/>
            <person name="Spatafora J."/>
            <person name="Crous P."/>
            <person name="Grigoriev I."/>
        </authorList>
    </citation>
    <scope>NUCLEOTIDE SEQUENCE</scope>
    <source>
        <strain evidence="10">CBS 113979</strain>
    </source>
</reference>
<gene>
    <name evidence="10" type="ORF">K402DRAFT_4169</name>
</gene>
<protein>
    <recommendedName>
        <fullName evidence="3">pectinesterase</fullName>
        <ecNumber evidence="3">3.1.1.11</ecNumber>
    </recommendedName>
    <alternativeName>
        <fullName evidence="6">Pectin methylesterase A</fullName>
    </alternativeName>
</protein>
<dbReference type="Pfam" id="PF01095">
    <property type="entry name" value="Pectinesterase"/>
    <property type="match status" value="1"/>
</dbReference>
<feature type="region of interest" description="Disordered" evidence="7">
    <location>
        <begin position="85"/>
        <end position="119"/>
    </location>
</feature>
<proteinExistence type="inferred from homology"/>
<dbReference type="PANTHER" id="PTHR31321">
    <property type="entry name" value="ACYL-COA THIOESTER HYDROLASE YBHC-RELATED"/>
    <property type="match status" value="1"/>
</dbReference>
<dbReference type="GO" id="GO:0045490">
    <property type="term" value="P:pectin catabolic process"/>
    <property type="evidence" value="ECO:0007669"/>
    <property type="project" value="UniProtKB-UniPathway"/>
</dbReference>
<feature type="chain" id="PRO_5026012682" description="pectinesterase" evidence="8">
    <location>
        <begin position="25"/>
        <end position="510"/>
    </location>
</feature>
<dbReference type="Gene3D" id="2.160.20.10">
    <property type="entry name" value="Single-stranded right-handed beta-helix, Pectin lyase-like"/>
    <property type="match status" value="1"/>
</dbReference>
<evidence type="ECO:0000256" key="3">
    <source>
        <dbReference type="ARBA" id="ARBA00013229"/>
    </source>
</evidence>
<dbReference type="GO" id="GO:0042545">
    <property type="term" value="P:cell wall modification"/>
    <property type="evidence" value="ECO:0007669"/>
    <property type="project" value="InterPro"/>
</dbReference>
<feature type="signal peptide" evidence="8">
    <location>
        <begin position="1"/>
        <end position="24"/>
    </location>
</feature>
<dbReference type="SUPFAM" id="SSF51126">
    <property type="entry name" value="Pectin lyase-like"/>
    <property type="match status" value="1"/>
</dbReference>
<comment type="similarity">
    <text evidence="2">Belongs to the pectinesterase family.</text>
</comment>
<name>A0A6G1HGP0_9PEZI</name>
<dbReference type="InterPro" id="IPR012334">
    <property type="entry name" value="Pectin_lyas_fold"/>
</dbReference>
<dbReference type="GO" id="GO:0030599">
    <property type="term" value="F:pectinesterase activity"/>
    <property type="evidence" value="ECO:0007669"/>
    <property type="project" value="UniProtKB-EC"/>
</dbReference>
<sequence length="510" mass="54373">MRSFFISSVFLAAVGCFAIPLLEATAPNGTVAAAPGGLVTFPAAGAKDVNIDTTLKITFPSAPSIGKTGLIEIFEVGTDKLVDTLDMKKPSSPNPSGRAPGSASGATRSPPPAGPNDNELYQTTFVGGIDFHFFPVIVNGNVATLYPHNNKLAYGKSYYVKVAPEALSVAGGRFPGFTTNSAWTFSTKAAAPAPGTAKVTVAADGSADFTTLQGAVDWAPEKSAQKIHIHLMNGNYTELVYINKDNLVIKGESRDKTIVGYPNNSAFNPSKGRGPSRRVAFSVYSDGVQLSSFTINNYFIGQAEGLLIQGERNIVDHMDINGSGDAFTTRGSIYFADSKLTGHGDTVLGYAAVFFVRSEIECMGPFTWTRTPQGSHGNIFVNSTFTALNEPLPWSVTEGNPRGQIPKAVFSRLPQNGRGATANFPYAEMVLINCKTKGVAPEGWGPIASNGFDTSNVHFWEYNTMDMAGKAVDTSRRTPVSKQLNAQTDAKTIADYSNPEFVLGFKPEIL</sequence>
<evidence type="ECO:0000256" key="6">
    <source>
        <dbReference type="ARBA" id="ARBA00042203"/>
    </source>
</evidence>
<dbReference type="OrthoDB" id="2019149at2759"/>
<evidence type="ECO:0000313" key="10">
    <source>
        <dbReference type="EMBL" id="KAF1992343.1"/>
    </source>
</evidence>
<comment type="pathway">
    <text evidence="1">Glycan metabolism; pectin degradation; 2-dehydro-3-deoxy-D-gluconate from pectin: step 1/5.</text>
</comment>
<dbReference type="EC" id="3.1.1.11" evidence="3"/>
<dbReference type="Proteomes" id="UP000800041">
    <property type="component" value="Unassembled WGS sequence"/>
</dbReference>
<keyword evidence="5" id="KW-0063">Aspartyl esterase</keyword>
<evidence type="ECO:0000256" key="7">
    <source>
        <dbReference type="SAM" id="MobiDB-lite"/>
    </source>
</evidence>
<evidence type="ECO:0000256" key="5">
    <source>
        <dbReference type="ARBA" id="ARBA00023085"/>
    </source>
</evidence>
<accession>A0A6G1HGP0</accession>
<feature type="domain" description="Pectinesterase catalytic" evidence="9">
    <location>
        <begin position="199"/>
        <end position="366"/>
    </location>
</feature>
<evidence type="ECO:0000256" key="8">
    <source>
        <dbReference type="SAM" id="SignalP"/>
    </source>
</evidence>
<keyword evidence="11" id="KW-1185">Reference proteome</keyword>
<evidence type="ECO:0000256" key="4">
    <source>
        <dbReference type="ARBA" id="ARBA00022801"/>
    </source>
</evidence>
<dbReference type="PROSITE" id="PS51257">
    <property type="entry name" value="PROKAR_LIPOPROTEIN"/>
    <property type="match status" value="1"/>
</dbReference>
<dbReference type="InterPro" id="IPR011050">
    <property type="entry name" value="Pectin_lyase_fold/virulence"/>
</dbReference>
<organism evidence="10 11">
    <name type="scientific">Aulographum hederae CBS 113979</name>
    <dbReference type="NCBI Taxonomy" id="1176131"/>
    <lineage>
        <taxon>Eukaryota</taxon>
        <taxon>Fungi</taxon>
        <taxon>Dikarya</taxon>
        <taxon>Ascomycota</taxon>
        <taxon>Pezizomycotina</taxon>
        <taxon>Dothideomycetes</taxon>
        <taxon>Pleosporomycetidae</taxon>
        <taxon>Aulographales</taxon>
        <taxon>Aulographaceae</taxon>
    </lineage>
</organism>
<keyword evidence="4" id="KW-0378">Hydrolase</keyword>
<dbReference type="AlphaFoldDB" id="A0A6G1HGP0"/>
<dbReference type="PANTHER" id="PTHR31321:SF57">
    <property type="entry name" value="PECTINESTERASE 53-RELATED"/>
    <property type="match status" value="1"/>
</dbReference>
<dbReference type="InterPro" id="IPR000070">
    <property type="entry name" value="Pectinesterase_cat"/>
</dbReference>
<dbReference type="EMBL" id="ML977137">
    <property type="protein sequence ID" value="KAF1992343.1"/>
    <property type="molecule type" value="Genomic_DNA"/>
</dbReference>
<evidence type="ECO:0000259" key="9">
    <source>
        <dbReference type="Pfam" id="PF01095"/>
    </source>
</evidence>
<keyword evidence="8" id="KW-0732">Signal</keyword>